<reference evidence="3" key="1">
    <citation type="journal article" date="2019" name="Int. J. Syst. Evol. Microbiol.">
        <title>The Global Catalogue of Microorganisms (GCM) 10K type strain sequencing project: providing services to taxonomists for standard genome sequencing and annotation.</title>
        <authorList>
            <consortium name="The Broad Institute Genomics Platform"/>
            <consortium name="The Broad Institute Genome Sequencing Center for Infectious Disease"/>
            <person name="Wu L."/>
            <person name="Ma J."/>
        </authorList>
    </citation>
    <scope>NUCLEOTIDE SEQUENCE [LARGE SCALE GENOMIC DNA]</scope>
    <source>
        <strain evidence="3">JCM 18204</strain>
    </source>
</reference>
<dbReference type="EMBL" id="BAABJE010000017">
    <property type="protein sequence ID" value="GAA4802016.1"/>
    <property type="molecule type" value="Genomic_DNA"/>
</dbReference>
<proteinExistence type="predicted"/>
<feature type="chain" id="PRO_5045313783" evidence="1">
    <location>
        <begin position="29"/>
        <end position="498"/>
    </location>
</feature>
<evidence type="ECO:0000256" key="1">
    <source>
        <dbReference type="SAM" id="SignalP"/>
    </source>
</evidence>
<evidence type="ECO:0000313" key="2">
    <source>
        <dbReference type="EMBL" id="GAA4802016.1"/>
    </source>
</evidence>
<feature type="signal peptide" evidence="1">
    <location>
        <begin position="1"/>
        <end position="28"/>
    </location>
</feature>
<dbReference type="RefSeq" id="WP_345304240.1">
    <property type="nucleotide sequence ID" value="NZ_BAABJE010000017.1"/>
</dbReference>
<accession>A0ABP9C287</accession>
<protein>
    <submittedName>
        <fullName evidence="2">Uncharacterized protein</fullName>
    </submittedName>
</protein>
<evidence type="ECO:0000313" key="3">
    <source>
        <dbReference type="Proteomes" id="UP001499959"/>
    </source>
</evidence>
<keyword evidence="1" id="KW-0732">Signal</keyword>
<organism evidence="2 3">
    <name type="scientific">Lysobacter hankyongensis</name>
    <dbReference type="NCBI Taxonomy" id="1176535"/>
    <lineage>
        <taxon>Bacteria</taxon>
        <taxon>Pseudomonadati</taxon>
        <taxon>Pseudomonadota</taxon>
        <taxon>Gammaproteobacteria</taxon>
        <taxon>Lysobacterales</taxon>
        <taxon>Lysobacteraceae</taxon>
        <taxon>Lysobacter</taxon>
    </lineage>
</organism>
<keyword evidence="3" id="KW-1185">Reference proteome</keyword>
<sequence length="498" mass="52136">MNAYRRTALTLACLSLIPAALVPVAAMASNWEMTSGLPTAREVHRGTKEVRTCVSPGGSISVGTATPGANTNMLAERLNVSSGLIFRFQYDTAGRPEQAAQVVEFRDGTGFAMVGSLDPTSVATPTSQFVITKIGCNGAPLWRFYYGDTTDYNTAFDILQTASGDTAFSTQAGDLVALGKYFKPATAATPAVYRPRIVRTRSTGTLIWARDYQNAIAGDFELQAIAELPPVAPSLTGDLVAVGRIGPETALMQVNGNTGAVVCTARTRGIGTALFHDVVGVRTTGGTPEVLAVGETAASVGGAPQVYLARFVPNCLLRVHTHWGSTADREIGWATDLTLPTTYAGAPAGVMMIAGEVNGTYGTTALSQDAFTHLAHPQTLLPYVLPTGLPVIGKRYGTQGVQAEKAFSLSAGNNGAYFAGSTSTDWLANGDPLHALTYRGDVSALKTVCSVDWNPPATNLSIASNTFGVTLIAKSFNQLPLPTPITVPAQQPCCTVVP</sequence>
<comment type="caution">
    <text evidence="2">The sequence shown here is derived from an EMBL/GenBank/DDBJ whole genome shotgun (WGS) entry which is preliminary data.</text>
</comment>
<dbReference type="Proteomes" id="UP001499959">
    <property type="component" value="Unassembled WGS sequence"/>
</dbReference>
<name>A0ABP9C287_9GAMM</name>
<gene>
    <name evidence="2" type="ORF">GCM10023307_30800</name>
</gene>